<reference evidence="1 2" key="1">
    <citation type="submission" date="2015-02" db="EMBL/GenBank/DDBJ databases">
        <title>Genome Sequencing of Rickettsiales.</title>
        <authorList>
            <person name="Daugherty S.C."/>
            <person name="Su Q."/>
            <person name="Abolude K."/>
            <person name="Beier-Sexton M."/>
            <person name="Carlyon J.A."/>
            <person name="Carter R."/>
            <person name="Day N.P."/>
            <person name="Dumler S.J."/>
            <person name="Dyachenko V."/>
            <person name="Godinez A."/>
            <person name="Kurtti T.J."/>
            <person name="Lichay M."/>
            <person name="Mullins K.E."/>
            <person name="Ott S."/>
            <person name="Pappas-Brown V."/>
            <person name="Paris D.H."/>
            <person name="Patel P."/>
            <person name="Richards A.L."/>
            <person name="Sadzewicz L."/>
            <person name="Sears K."/>
            <person name="Seidman D."/>
            <person name="Sengamalay N."/>
            <person name="Stenos J."/>
            <person name="Tallon L.J."/>
            <person name="Vincent G."/>
            <person name="Fraser C.M."/>
            <person name="Munderloh U."/>
            <person name="Dunning-Hotopp J.C."/>
        </authorList>
    </citation>
    <scope>NUCLEOTIDE SEQUENCE [LARGE SCALE GENOMIC DNA]</scope>
    <source>
        <strain evidence="1 2">RML An4</strain>
    </source>
</reference>
<dbReference type="AlphaFoldDB" id="A0A0F3QFZ9"/>
<dbReference type="EMBL" id="LAOI01000001">
    <property type="protein sequence ID" value="KJV90364.1"/>
    <property type="molecule type" value="Genomic_DNA"/>
</dbReference>
<comment type="caution">
    <text evidence="1">The sequence shown here is derived from an EMBL/GenBank/DDBJ whole genome shotgun (WGS) entry which is preliminary data.</text>
</comment>
<proteinExistence type="predicted"/>
<dbReference type="Proteomes" id="UP000033661">
    <property type="component" value="Unassembled WGS sequence"/>
</dbReference>
<gene>
    <name evidence="1" type="ORF">RBEAN4_1367</name>
</gene>
<keyword evidence="2" id="KW-1185">Reference proteome</keyword>
<evidence type="ECO:0000313" key="2">
    <source>
        <dbReference type="Proteomes" id="UP000033661"/>
    </source>
</evidence>
<protein>
    <submittedName>
        <fullName evidence="1">Uncharacterized protein</fullName>
    </submittedName>
</protein>
<sequence>MLALLSIGGLFYWDDKRHCEERSFAAISYKPPEIASSKLAVSSRNDG</sequence>
<name>A0A0F3QFZ9_RICBE</name>
<evidence type="ECO:0000313" key="1">
    <source>
        <dbReference type="EMBL" id="KJV90364.1"/>
    </source>
</evidence>
<dbReference type="PATRIC" id="fig|1359193.3.peg.1326"/>
<accession>A0A0F3QFZ9</accession>
<organism evidence="1 2">
    <name type="scientific">Rickettsia bellii str. RML An4</name>
    <dbReference type="NCBI Taxonomy" id="1359193"/>
    <lineage>
        <taxon>Bacteria</taxon>
        <taxon>Pseudomonadati</taxon>
        <taxon>Pseudomonadota</taxon>
        <taxon>Alphaproteobacteria</taxon>
        <taxon>Rickettsiales</taxon>
        <taxon>Rickettsiaceae</taxon>
        <taxon>Rickettsieae</taxon>
        <taxon>Rickettsia</taxon>
        <taxon>belli group</taxon>
    </lineage>
</organism>